<sequence>MKIIFVLSIMLASQIFVDAASKKNCPDKLDKYVRDTLKTCYDKKKLEEVKIVYKELVTSIPDYCNTFNSDDVKKCVFSFIGVLQNQQKASTISKGLKALWDGGRTCVIELPSYAKNLEDYINKGCP</sequence>
<feature type="chain" id="PRO_5026879060" evidence="1">
    <location>
        <begin position="20"/>
        <end position="126"/>
    </location>
</feature>
<protein>
    <submittedName>
        <fullName evidence="3">Uncharacterized protein LOC115890803</fullName>
    </submittedName>
</protein>
<dbReference type="GeneID" id="115890803"/>
<feature type="signal peptide" evidence="1">
    <location>
        <begin position="1"/>
        <end position="19"/>
    </location>
</feature>
<evidence type="ECO:0000256" key="1">
    <source>
        <dbReference type="SAM" id="SignalP"/>
    </source>
</evidence>
<keyword evidence="1" id="KW-0732">Signal</keyword>
<gene>
    <name evidence="3" type="primary">LOC115890803</name>
</gene>
<dbReference type="AlphaFoldDB" id="A0A6J2YUQ1"/>
<evidence type="ECO:0000313" key="3">
    <source>
        <dbReference type="RefSeq" id="XP_030767009.1"/>
    </source>
</evidence>
<keyword evidence="2" id="KW-1185">Reference proteome</keyword>
<name>A0A6J2YUQ1_SITOR</name>
<dbReference type="Proteomes" id="UP000504635">
    <property type="component" value="Unplaced"/>
</dbReference>
<dbReference type="KEGG" id="soy:115890803"/>
<accession>A0A6J2YUQ1</accession>
<dbReference type="RefSeq" id="XP_030767009.1">
    <property type="nucleotide sequence ID" value="XM_030911149.1"/>
</dbReference>
<organism evidence="2 3">
    <name type="scientific">Sitophilus oryzae</name>
    <name type="common">Rice weevil</name>
    <name type="synonym">Curculio oryzae</name>
    <dbReference type="NCBI Taxonomy" id="7048"/>
    <lineage>
        <taxon>Eukaryota</taxon>
        <taxon>Metazoa</taxon>
        <taxon>Ecdysozoa</taxon>
        <taxon>Arthropoda</taxon>
        <taxon>Hexapoda</taxon>
        <taxon>Insecta</taxon>
        <taxon>Pterygota</taxon>
        <taxon>Neoptera</taxon>
        <taxon>Endopterygota</taxon>
        <taxon>Coleoptera</taxon>
        <taxon>Polyphaga</taxon>
        <taxon>Cucujiformia</taxon>
        <taxon>Curculionidae</taxon>
        <taxon>Dryophthorinae</taxon>
        <taxon>Sitophilus</taxon>
    </lineage>
</organism>
<evidence type="ECO:0000313" key="2">
    <source>
        <dbReference type="Proteomes" id="UP000504635"/>
    </source>
</evidence>
<reference evidence="3" key="1">
    <citation type="submission" date="2025-08" db="UniProtKB">
        <authorList>
            <consortium name="RefSeq"/>
        </authorList>
    </citation>
    <scope>IDENTIFICATION</scope>
    <source>
        <tissue evidence="3">Gonads</tissue>
    </source>
</reference>
<proteinExistence type="predicted"/>
<dbReference type="InParanoid" id="A0A6J2YUQ1"/>